<proteinExistence type="predicted"/>
<sequence length="166" mass="18961">MAAEIGVLSRLGGWLLSKLRQKEHNLKAYYAPYYEEAEKLVVEHVQVINWLGDECHTYTGFTEEQIEESFRETQAHNEWVHKNAAQIANGKSLEQMRVDVINLVARIDDAVDPALIDSLKDYSRNLAEADELGEYHFLVDQSKNLLKLVRDLKGKIPTVHSKSAIQ</sequence>
<reference evidence="1 2" key="1">
    <citation type="submission" date="2018-03" db="EMBL/GenBank/DDBJ databases">
        <title>Whole genome sequencing of Histamine producing bacteria.</title>
        <authorList>
            <person name="Butler K."/>
        </authorList>
    </citation>
    <scope>NUCLEOTIDE SEQUENCE [LARGE SCALE GENOMIC DNA]</scope>
    <source>
        <strain evidence="1 2">JCM 13586</strain>
    </source>
</reference>
<dbReference type="EMBL" id="PYMH01000001">
    <property type="protein sequence ID" value="PSU36195.1"/>
    <property type="molecule type" value="Genomic_DNA"/>
</dbReference>
<organism evidence="1 2">
    <name type="scientific">Photobacterium lutimaris</name>
    <dbReference type="NCBI Taxonomy" id="388278"/>
    <lineage>
        <taxon>Bacteria</taxon>
        <taxon>Pseudomonadati</taxon>
        <taxon>Pseudomonadota</taxon>
        <taxon>Gammaproteobacteria</taxon>
        <taxon>Vibrionales</taxon>
        <taxon>Vibrionaceae</taxon>
        <taxon>Photobacterium</taxon>
    </lineage>
</organism>
<dbReference type="RefSeq" id="WP_107347549.1">
    <property type="nucleotide sequence ID" value="NZ_PYMH01000001.1"/>
</dbReference>
<name>A0A2T3J4H8_9GAMM</name>
<keyword evidence="2" id="KW-1185">Reference proteome</keyword>
<accession>A0A2T3J4H8</accession>
<comment type="caution">
    <text evidence="1">The sequence shown here is derived from an EMBL/GenBank/DDBJ whole genome shotgun (WGS) entry which is preliminary data.</text>
</comment>
<gene>
    <name evidence="1" type="ORF">C9I99_04130</name>
</gene>
<evidence type="ECO:0000313" key="2">
    <source>
        <dbReference type="Proteomes" id="UP000241222"/>
    </source>
</evidence>
<evidence type="ECO:0000313" key="1">
    <source>
        <dbReference type="EMBL" id="PSU36195.1"/>
    </source>
</evidence>
<protein>
    <submittedName>
        <fullName evidence="1">Uncharacterized protein</fullName>
    </submittedName>
</protein>
<dbReference type="Proteomes" id="UP000241222">
    <property type="component" value="Unassembled WGS sequence"/>
</dbReference>
<dbReference type="AlphaFoldDB" id="A0A2T3J4H8"/>